<evidence type="ECO:0000313" key="3">
    <source>
        <dbReference type="WBParaSite" id="nRc.2.0.1.t05858-RA"/>
    </source>
</evidence>
<dbReference type="Proteomes" id="UP000887565">
    <property type="component" value="Unplaced"/>
</dbReference>
<proteinExistence type="predicted"/>
<evidence type="ECO:0000256" key="1">
    <source>
        <dbReference type="SAM" id="MobiDB-lite"/>
    </source>
</evidence>
<feature type="region of interest" description="Disordered" evidence="1">
    <location>
        <begin position="1"/>
        <end position="20"/>
    </location>
</feature>
<name>A0A915HWQ8_ROMCU</name>
<keyword evidence="2" id="KW-1185">Reference proteome</keyword>
<dbReference type="WBParaSite" id="nRc.2.0.1.t05858-RA">
    <property type="protein sequence ID" value="nRc.2.0.1.t05858-RA"/>
    <property type="gene ID" value="nRc.2.0.1.g05858"/>
</dbReference>
<protein>
    <submittedName>
        <fullName evidence="3">Uncharacterized protein</fullName>
    </submittedName>
</protein>
<organism evidence="2 3">
    <name type="scientific">Romanomermis culicivorax</name>
    <name type="common">Nematode worm</name>
    <dbReference type="NCBI Taxonomy" id="13658"/>
    <lineage>
        <taxon>Eukaryota</taxon>
        <taxon>Metazoa</taxon>
        <taxon>Ecdysozoa</taxon>
        <taxon>Nematoda</taxon>
        <taxon>Enoplea</taxon>
        <taxon>Dorylaimia</taxon>
        <taxon>Mermithida</taxon>
        <taxon>Mermithoidea</taxon>
        <taxon>Mermithidae</taxon>
        <taxon>Romanomermis</taxon>
    </lineage>
</organism>
<dbReference type="AlphaFoldDB" id="A0A915HWQ8"/>
<reference evidence="3" key="1">
    <citation type="submission" date="2022-11" db="UniProtKB">
        <authorList>
            <consortium name="WormBaseParasite"/>
        </authorList>
    </citation>
    <scope>IDENTIFICATION</scope>
</reference>
<evidence type="ECO:0000313" key="2">
    <source>
        <dbReference type="Proteomes" id="UP000887565"/>
    </source>
</evidence>
<sequence>MEKEANAPIIRNNKEDNQDPPYPFFTVYKFSGEKGGGQFVVGKSRALALSSFLQFLRLLLAEKQLISIQICKLKRKHNTRHSSLTFFGQEVKLYPATFMVKKSKLFHFRNRFPQILRNY</sequence>
<accession>A0A915HWQ8</accession>